<gene>
    <name evidence="1" type="ORF">OXD698_LOCUS54251</name>
</gene>
<proteinExistence type="predicted"/>
<name>A0A820S766_9BILA</name>
<comment type="caution">
    <text evidence="1">The sequence shown here is derived from an EMBL/GenBank/DDBJ whole genome shotgun (WGS) entry which is preliminary data.</text>
</comment>
<dbReference type="Proteomes" id="UP000663844">
    <property type="component" value="Unassembled WGS sequence"/>
</dbReference>
<evidence type="ECO:0000313" key="2">
    <source>
        <dbReference type="Proteomes" id="UP000663844"/>
    </source>
</evidence>
<dbReference type="SUPFAM" id="SSF48264">
    <property type="entry name" value="Cytochrome P450"/>
    <property type="match status" value="1"/>
</dbReference>
<feature type="non-terminal residue" evidence="1">
    <location>
        <position position="1"/>
    </location>
</feature>
<dbReference type="GO" id="GO:0005506">
    <property type="term" value="F:iron ion binding"/>
    <property type="evidence" value="ECO:0007669"/>
    <property type="project" value="InterPro"/>
</dbReference>
<dbReference type="GO" id="GO:0004497">
    <property type="term" value="F:monooxygenase activity"/>
    <property type="evidence" value="ECO:0007669"/>
    <property type="project" value="InterPro"/>
</dbReference>
<reference evidence="1" key="1">
    <citation type="submission" date="2021-02" db="EMBL/GenBank/DDBJ databases">
        <authorList>
            <person name="Nowell W R."/>
        </authorList>
    </citation>
    <scope>NUCLEOTIDE SEQUENCE</scope>
</reference>
<dbReference type="GO" id="GO:0016705">
    <property type="term" value="F:oxidoreductase activity, acting on paired donors, with incorporation or reduction of molecular oxygen"/>
    <property type="evidence" value="ECO:0007669"/>
    <property type="project" value="InterPro"/>
</dbReference>
<sequence>MQIVLQLPTLLARIFWFLNFKARRARTVIDRYVNEMIEHELNSSLEMRSERKRTSFIASLVTSLQVDEKAEGAKPEEEKKGLSRVEVMSEMIGLLGAGY</sequence>
<dbReference type="InterPro" id="IPR036396">
    <property type="entry name" value="Cyt_P450_sf"/>
</dbReference>
<dbReference type="GO" id="GO:0020037">
    <property type="term" value="F:heme binding"/>
    <property type="evidence" value="ECO:0007669"/>
    <property type="project" value="InterPro"/>
</dbReference>
<evidence type="ECO:0000313" key="1">
    <source>
        <dbReference type="EMBL" id="CAF4448476.1"/>
    </source>
</evidence>
<dbReference type="AlphaFoldDB" id="A0A820S766"/>
<dbReference type="EMBL" id="CAJOAZ010032561">
    <property type="protein sequence ID" value="CAF4448476.1"/>
    <property type="molecule type" value="Genomic_DNA"/>
</dbReference>
<dbReference type="Gene3D" id="1.10.630.10">
    <property type="entry name" value="Cytochrome P450"/>
    <property type="match status" value="1"/>
</dbReference>
<accession>A0A820S766</accession>
<organism evidence="1 2">
    <name type="scientific">Adineta steineri</name>
    <dbReference type="NCBI Taxonomy" id="433720"/>
    <lineage>
        <taxon>Eukaryota</taxon>
        <taxon>Metazoa</taxon>
        <taxon>Spiralia</taxon>
        <taxon>Gnathifera</taxon>
        <taxon>Rotifera</taxon>
        <taxon>Eurotatoria</taxon>
        <taxon>Bdelloidea</taxon>
        <taxon>Adinetida</taxon>
        <taxon>Adinetidae</taxon>
        <taxon>Adineta</taxon>
    </lineage>
</organism>
<protein>
    <submittedName>
        <fullName evidence="1">Uncharacterized protein</fullName>
    </submittedName>
</protein>